<dbReference type="Ensembl" id="ENSSVLT00005017535.1">
    <property type="protein sequence ID" value="ENSSVLP00005015787.1"/>
    <property type="gene ID" value="ENSSVLG00005012550.1"/>
</dbReference>
<protein>
    <submittedName>
        <fullName evidence="3">RAD51 paralog D</fullName>
    </submittedName>
</protein>
<evidence type="ECO:0000256" key="1">
    <source>
        <dbReference type="SAM" id="MobiDB-lite"/>
    </source>
</evidence>
<dbReference type="OrthoDB" id="336321at2759"/>
<reference evidence="3" key="2">
    <citation type="submission" date="2025-09" db="UniProtKB">
        <authorList>
            <consortium name="Ensembl"/>
        </authorList>
    </citation>
    <scope>IDENTIFICATION</scope>
</reference>
<feature type="region of interest" description="Disordered" evidence="1">
    <location>
        <begin position="1"/>
        <end position="38"/>
    </location>
</feature>
<dbReference type="Pfam" id="PF21794">
    <property type="entry name" value="RAD51D_N"/>
    <property type="match status" value="1"/>
</dbReference>
<dbReference type="AlphaFoldDB" id="A0A8D2CW68"/>
<evidence type="ECO:0000313" key="3">
    <source>
        <dbReference type="Ensembl" id="ENSSVLP00005015787.1"/>
    </source>
</evidence>
<dbReference type="GeneTree" id="ENSGT00940000159095"/>
<organism evidence="3 4">
    <name type="scientific">Sciurus vulgaris</name>
    <name type="common">Eurasian red squirrel</name>
    <dbReference type="NCBI Taxonomy" id="55149"/>
    <lineage>
        <taxon>Eukaryota</taxon>
        <taxon>Metazoa</taxon>
        <taxon>Chordata</taxon>
        <taxon>Craniata</taxon>
        <taxon>Vertebrata</taxon>
        <taxon>Euteleostomi</taxon>
        <taxon>Mammalia</taxon>
        <taxon>Eutheria</taxon>
        <taxon>Euarchontoglires</taxon>
        <taxon>Glires</taxon>
        <taxon>Rodentia</taxon>
        <taxon>Sciuromorpha</taxon>
        <taxon>Sciuridae</taxon>
        <taxon>Sciurinae</taxon>
        <taxon>Sciurini</taxon>
        <taxon>Sciurus</taxon>
    </lineage>
</organism>
<feature type="compositionally biased region" description="Low complexity" evidence="1">
    <location>
        <begin position="23"/>
        <end position="38"/>
    </location>
</feature>
<name>A0A8D2CW68_SCIVU</name>
<accession>A0A8D2CW68</accession>
<proteinExistence type="predicted"/>
<evidence type="ECO:0000313" key="4">
    <source>
        <dbReference type="Proteomes" id="UP000694564"/>
    </source>
</evidence>
<dbReference type="Proteomes" id="UP000694564">
    <property type="component" value="Chromosome 3"/>
</dbReference>
<feature type="domain" description="RAD51D N-terminal" evidence="2">
    <location>
        <begin position="82"/>
        <end position="129"/>
    </location>
</feature>
<keyword evidence="4" id="KW-1185">Reference proteome</keyword>
<dbReference type="InterPro" id="IPR048943">
    <property type="entry name" value="RAD51D_N"/>
</dbReference>
<sequence>PAHVAREPGTRKRRCSGGEKAQGAGSPGRSGRAGVPRPAFLLPASSQPACQALLPKGVQRDVWRGSRGAHVKKSQIPTCRDMGVLRAGLCPGLTQEMVQLLRSRGIKTVVDLAAADLEEVAQKCGLSYKLGQTA</sequence>
<evidence type="ECO:0000259" key="2">
    <source>
        <dbReference type="Pfam" id="PF21794"/>
    </source>
</evidence>
<feature type="compositionally biased region" description="Basic and acidic residues" evidence="1">
    <location>
        <begin position="1"/>
        <end position="10"/>
    </location>
</feature>
<reference evidence="3" key="1">
    <citation type="submission" date="2025-08" db="UniProtKB">
        <authorList>
            <consortium name="Ensembl"/>
        </authorList>
    </citation>
    <scope>IDENTIFICATION</scope>
</reference>
<gene>
    <name evidence="3" type="primary">RAD51D</name>
</gene>